<dbReference type="InterPro" id="IPR057338">
    <property type="entry name" value="DprA_SAM"/>
</dbReference>
<dbReference type="InterPro" id="IPR057666">
    <property type="entry name" value="DrpA_SLOG"/>
</dbReference>
<dbReference type="Pfam" id="PF25317">
    <property type="entry name" value="SAM_SMF"/>
    <property type="match status" value="1"/>
</dbReference>
<organism evidence="5 6">
    <name type="scientific">Wenzhouxiangella marina</name>
    <dbReference type="NCBI Taxonomy" id="1579979"/>
    <lineage>
        <taxon>Bacteria</taxon>
        <taxon>Pseudomonadati</taxon>
        <taxon>Pseudomonadota</taxon>
        <taxon>Gammaproteobacteria</taxon>
        <taxon>Chromatiales</taxon>
        <taxon>Wenzhouxiangellaceae</taxon>
        <taxon>Wenzhouxiangella</taxon>
    </lineage>
</organism>
<accession>A0A0K0XSN1</accession>
<comment type="similarity">
    <text evidence="1">Belongs to the DprA/Smf family.</text>
</comment>
<dbReference type="NCBIfam" id="TIGR00732">
    <property type="entry name" value="dprA"/>
    <property type="match status" value="1"/>
</dbReference>
<dbReference type="PANTHER" id="PTHR43022">
    <property type="entry name" value="PROTEIN SMF"/>
    <property type="match status" value="1"/>
</dbReference>
<reference evidence="6" key="1">
    <citation type="submission" date="2015-07" db="EMBL/GenBank/DDBJ databases">
        <authorList>
            <person name="Kim K.M."/>
        </authorList>
    </citation>
    <scope>NUCLEOTIDE SEQUENCE [LARGE SCALE GENOMIC DNA]</scope>
    <source>
        <strain evidence="6">KCTC 42284</strain>
    </source>
</reference>
<feature type="domain" description="Smf/DprA SLOG" evidence="2">
    <location>
        <begin position="80"/>
        <end position="289"/>
    </location>
</feature>
<feature type="domain" description="DprA winged helix" evidence="3">
    <location>
        <begin position="320"/>
        <end position="374"/>
    </location>
</feature>
<dbReference type="Proteomes" id="UP000066624">
    <property type="component" value="Chromosome"/>
</dbReference>
<evidence type="ECO:0000259" key="4">
    <source>
        <dbReference type="Pfam" id="PF25317"/>
    </source>
</evidence>
<dbReference type="Pfam" id="PF02481">
    <property type="entry name" value="DNA_processg_A"/>
    <property type="match status" value="1"/>
</dbReference>
<keyword evidence="6" id="KW-1185">Reference proteome</keyword>
<dbReference type="RefSeq" id="WP_049724387.1">
    <property type="nucleotide sequence ID" value="NZ_CP012154.1"/>
</dbReference>
<dbReference type="STRING" id="1579979.WM2015_314"/>
<gene>
    <name evidence="5" type="ORF">WM2015_314</name>
</gene>
<dbReference type="InterPro" id="IPR041614">
    <property type="entry name" value="DprA_WH"/>
</dbReference>
<protein>
    <submittedName>
        <fullName evidence="5">Smf protein</fullName>
    </submittedName>
</protein>
<dbReference type="InterPro" id="IPR036388">
    <property type="entry name" value="WH-like_DNA-bd_sf"/>
</dbReference>
<proteinExistence type="inferred from homology"/>
<dbReference type="GO" id="GO:0009294">
    <property type="term" value="P:DNA-mediated transformation"/>
    <property type="evidence" value="ECO:0007669"/>
    <property type="project" value="InterPro"/>
</dbReference>
<evidence type="ECO:0000259" key="3">
    <source>
        <dbReference type="Pfam" id="PF17782"/>
    </source>
</evidence>
<dbReference type="PATRIC" id="fig|1579979.3.peg.318"/>
<dbReference type="AlphaFoldDB" id="A0A0K0XSN1"/>
<dbReference type="Pfam" id="PF17782">
    <property type="entry name" value="WHD_DprA"/>
    <property type="match status" value="1"/>
</dbReference>
<dbReference type="EMBL" id="CP012154">
    <property type="protein sequence ID" value="AKS40699.1"/>
    <property type="molecule type" value="Genomic_DNA"/>
</dbReference>
<dbReference type="InterPro" id="IPR003488">
    <property type="entry name" value="DprA"/>
</dbReference>
<dbReference type="OrthoDB" id="9785707at2"/>
<evidence type="ECO:0000313" key="6">
    <source>
        <dbReference type="Proteomes" id="UP000066624"/>
    </source>
</evidence>
<dbReference type="Gene3D" id="3.40.50.450">
    <property type="match status" value="1"/>
</dbReference>
<dbReference type="PANTHER" id="PTHR43022:SF1">
    <property type="entry name" value="PROTEIN SMF"/>
    <property type="match status" value="1"/>
</dbReference>
<dbReference type="KEGG" id="wma:WM2015_314"/>
<name>A0A0K0XSN1_9GAMM</name>
<feature type="domain" description="Smf/DprA SAM" evidence="4">
    <location>
        <begin position="10"/>
        <end position="70"/>
    </location>
</feature>
<evidence type="ECO:0000256" key="1">
    <source>
        <dbReference type="ARBA" id="ARBA00006525"/>
    </source>
</evidence>
<sequence>MPRKERARDWLALILASGLGPRRLASLETELEALADWSSLSDTQLRALGLEAPQIRALRAPDPERLDAALDWLEDPEHHLLTRDDELFPPLLNRIPDPPIALFVVGEPSALIAPQLAIVGSRNATAGGLHHARDFAATIARAGFTITSGLAAGVDAAAHGGCLDAGGVTVAVTGTGPDRVYPASNRDLARRIVDEGGVIVTPFAPGTPVRSGNFPARNRIISGMSLGTLVVEAGLRSGSLITARLAGEQGRDVFAIPGSVHNPLARGCHRLIRDGARLVETADEVIEELAPLAGELAARIRERLAAADGGSIDKGAHTPHVEMDPEHERVLEAVGYDPTPVDEIIRRSQLTTAAVSSILLIMELDGRVDAHPGGRYSRTGHRPADKEQE</sequence>
<dbReference type="SUPFAM" id="SSF102405">
    <property type="entry name" value="MCP/YpsA-like"/>
    <property type="match status" value="1"/>
</dbReference>
<evidence type="ECO:0000259" key="2">
    <source>
        <dbReference type="Pfam" id="PF02481"/>
    </source>
</evidence>
<evidence type="ECO:0000313" key="5">
    <source>
        <dbReference type="EMBL" id="AKS40699.1"/>
    </source>
</evidence>
<dbReference type="Gene3D" id="1.10.10.10">
    <property type="entry name" value="Winged helix-like DNA-binding domain superfamily/Winged helix DNA-binding domain"/>
    <property type="match status" value="1"/>
</dbReference>